<sequence>MASATGVSSSEMAVDHATGPGAVEKPRFDALTPNEMSGGRPQFRKVPMPQHRFAPLKRCWMEIYKPVYEHMKIDIRMNLKVLDWSLPILGFLIAVKKLNPESVQGLQSGRITWRTSTLSVRMESRVQGHHRMFWALQYSCTNNGNPIASVRIGASFTIPWFYYIDHLGWAGYIPNSCPALSDARENDCLRVQL</sequence>
<dbReference type="AlphaFoldDB" id="A0A804N6E5"/>
<reference evidence="3" key="2">
    <citation type="submission" date="2019-07" db="EMBL/GenBank/DDBJ databases">
        <authorList>
            <person name="Seetharam A."/>
            <person name="Woodhouse M."/>
            <person name="Cannon E."/>
        </authorList>
    </citation>
    <scope>NUCLEOTIDE SEQUENCE [LARGE SCALE GENOMIC DNA]</scope>
    <source>
        <strain evidence="3">cv. B73</strain>
    </source>
</reference>
<evidence type="ECO:0007829" key="5">
    <source>
        <dbReference type="PeptideAtlas" id="A0A804N6E5"/>
    </source>
</evidence>
<organism evidence="3 4">
    <name type="scientific">Zea mays</name>
    <name type="common">Maize</name>
    <dbReference type="NCBI Taxonomy" id="4577"/>
    <lineage>
        <taxon>Eukaryota</taxon>
        <taxon>Viridiplantae</taxon>
        <taxon>Streptophyta</taxon>
        <taxon>Embryophyta</taxon>
        <taxon>Tracheophyta</taxon>
        <taxon>Spermatophyta</taxon>
        <taxon>Magnoliopsida</taxon>
        <taxon>Liliopsida</taxon>
        <taxon>Poales</taxon>
        <taxon>Poaceae</taxon>
        <taxon>PACMAD clade</taxon>
        <taxon>Panicoideae</taxon>
        <taxon>Andropogonodae</taxon>
        <taxon>Andropogoneae</taxon>
        <taxon>Tripsacinae</taxon>
        <taxon>Zea</taxon>
    </lineage>
</organism>
<reference evidence="4" key="1">
    <citation type="submission" date="2015-12" db="EMBL/GenBank/DDBJ databases">
        <title>Update maize B73 reference genome by single molecule sequencing technologies.</title>
        <authorList>
            <consortium name="Maize Genome Sequencing Project"/>
            <person name="Ware D."/>
        </authorList>
    </citation>
    <scope>NUCLEOTIDE SEQUENCE [LARGE SCALE GENOMIC DNA]</scope>
    <source>
        <strain evidence="4">cv. B73</strain>
    </source>
</reference>
<evidence type="ECO:0000313" key="3">
    <source>
        <dbReference type="EnsemblPlants" id="Zm00001eb138570_P001"/>
    </source>
</evidence>
<evidence type="ECO:0000313" key="4">
    <source>
        <dbReference type="Proteomes" id="UP000007305"/>
    </source>
</evidence>
<dbReference type="GO" id="GO:0003723">
    <property type="term" value="F:RNA binding"/>
    <property type="evidence" value="ECO:0007669"/>
    <property type="project" value="UniProtKB-KW"/>
</dbReference>
<keyword evidence="5" id="KW-1267">Proteomics identification</keyword>
<keyword evidence="4" id="KW-1185">Reference proteome</keyword>
<proteinExistence type="evidence at protein level"/>
<dbReference type="Gramene" id="Zm00001eb138570_T001">
    <property type="protein sequence ID" value="Zm00001eb138570_P001"/>
    <property type="gene ID" value="Zm00001eb138570"/>
</dbReference>
<dbReference type="EnsemblPlants" id="Zm00001eb138570_T001">
    <property type="protein sequence ID" value="Zm00001eb138570_P001"/>
    <property type="gene ID" value="Zm00001eb138570"/>
</dbReference>
<evidence type="ECO:0000256" key="2">
    <source>
        <dbReference type="SAM" id="MobiDB-lite"/>
    </source>
</evidence>
<reference evidence="3" key="3">
    <citation type="submission" date="2021-05" db="UniProtKB">
        <authorList>
            <consortium name="EnsemblPlants"/>
        </authorList>
    </citation>
    <scope>IDENTIFICATION</scope>
    <source>
        <strain evidence="3">cv. B73</strain>
    </source>
</reference>
<feature type="compositionally biased region" description="Polar residues" evidence="2">
    <location>
        <begin position="1"/>
        <end position="11"/>
    </location>
</feature>
<dbReference type="Proteomes" id="UP000007305">
    <property type="component" value="Chromosome 3"/>
</dbReference>
<keyword evidence="1" id="KW-0694">RNA-binding</keyword>
<name>A0A804N6E5_MAIZE</name>
<dbReference type="PANTHER" id="PTHR12826">
    <property type="entry name" value="RIBONUCLEASE Y"/>
    <property type="match status" value="1"/>
</dbReference>
<protein>
    <submittedName>
        <fullName evidence="3">Uncharacterized protein</fullName>
    </submittedName>
</protein>
<accession>A0A804N6E5</accession>
<evidence type="ECO:0000256" key="1">
    <source>
        <dbReference type="ARBA" id="ARBA00022884"/>
    </source>
</evidence>
<dbReference type="PANTHER" id="PTHR12826:SF13">
    <property type="entry name" value="RNA-BINDING PROTEIN PNO1"/>
    <property type="match status" value="1"/>
</dbReference>
<feature type="region of interest" description="Disordered" evidence="2">
    <location>
        <begin position="1"/>
        <end position="44"/>
    </location>
</feature>